<sequence>MSSKTSYFERNTNATEAEYARFSTNVGHKIDTSHKHQQLLQFAMQFIPPQLFRSFLISTK</sequence>
<keyword evidence="2" id="KW-1185">Reference proteome</keyword>
<gene>
    <name evidence="1" type="ORF">HMF3257_00520</name>
</gene>
<organism evidence="1 2">
    <name type="scientific">Spirosoma telluris</name>
    <dbReference type="NCBI Taxonomy" id="2183553"/>
    <lineage>
        <taxon>Bacteria</taxon>
        <taxon>Pseudomonadati</taxon>
        <taxon>Bacteroidota</taxon>
        <taxon>Cytophagia</taxon>
        <taxon>Cytophagales</taxon>
        <taxon>Cytophagaceae</taxon>
        <taxon>Spirosoma</taxon>
    </lineage>
</organism>
<accession>A0A327NDN9</accession>
<dbReference type="AlphaFoldDB" id="A0A327NDN9"/>
<protein>
    <submittedName>
        <fullName evidence="1">Uncharacterized protein</fullName>
    </submittedName>
</protein>
<dbReference type="Proteomes" id="UP000249016">
    <property type="component" value="Unassembled WGS sequence"/>
</dbReference>
<reference evidence="1 2" key="1">
    <citation type="submission" date="2018-06" db="EMBL/GenBank/DDBJ databases">
        <title>Spirosoma sp. HMF3257 Genome sequencing and assembly.</title>
        <authorList>
            <person name="Kang H."/>
            <person name="Cha I."/>
            <person name="Kim H."/>
            <person name="Kang J."/>
            <person name="Joh K."/>
        </authorList>
    </citation>
    <scope>NUCLEOTIDE SEQUENCE [LARGE SCALE GENOMIC DNA]</scope>
    <source>
        <strain evidence="1 2">HMF3257</strain>
    </source>
</reference>
<evidence type="ECO:0000313" key="1">
    <source>
        <dbReference type="EMBL" id="RAI73287.1"/>
    </source>
</evidence>
<comment type="caution">
    <text evidence="1">The sequence shown here is derived from an EMBL/GenBank/DDBJ whole genome shotgun (WGS) entry which is preliminary data.</text>
</comment>
<proteinExistence type="predicted"/>
<dbReference type="EMBL" id="QLII01000001">
    <property type="protein sequence ID" value="RAI73287.1"/>
    <property type="molecule type" value="Genomic_DNA"/>
</dbReference>
<dbReference type="RefSeq" id="WP_111340169.1">
    <property type="nucleotide sequence ID" value="NZ_QLII01000001.1"/>
</dbReference>
<name>A0A327NDN9_9BACT</name>
<evidence type="ECO:0000313" key="2">
    <source>
        <dbReference type="Proteomes" id="UP000249016"/>
    </source>
</evidence>